<dbReference type="PANTHER" id="PTHR30543">
    <property type="entry name" value="CHROMATE REDUCTASE"/>
    <property type="match status" value="1"/>
</dbReference>
<evidence type="ECO:0000313" key="2">
    <source>
        <dbReference type="EMBL" id="OEO30721.1"/>
    </source>
</evidence>
<organism evidence="2 3">
    <name type="scientific">Devosia insulae DS-56</name>
    <dbReference type="NCBI Taxonomy" id="1116389"/>
    <lineage>
        <taxon>Bacteria</taxon>
        <taxon>Pseudomonadati</taxon>
        <taxon>Pseudomonadota</taxon>
        <taxon>Alphaproteobacteria</taxon>
        <taxon>Hyphomicrobiales</taxon>
        <taxon>Devosiaceae</taxon>
        <taxon>Devosia</taxon>
    </lineage>
</organism>
<feature type="domain" description="NADPH-dependent FMN reductase-like" evidence="1">
    <location>
        <begin position="4"/>
        <end position="143"/>
    </location>
</feature>
<dbReference type="GO" id="GO:0005829">
    <property type="term" value="C:cytosol"/>
    <property type="evidence" value="ECO:0007669"/>
    <property type="project" value="TreeGrafter"/>
</dbReference>
<dbReference type="Gene3D" id="3.40.50.360">
    <property type="match status" value="1"/>
</dbReference>
<dbReference type="GO" id="GO:0010181">
    <property type="term" value="F:FMN binding"/>
    <property type="evidence" value="ECO:0007669"/>
    <property type="project" value="TreeGrafter"/>
</dbReference>
<keyword evidence="3" id="KW-1185">Reference proteome</keyword>
<dbReference type="GO" id="GO:0016491">
    <property type="term" value="F:oxidoreductase activity"/>
    <property type="evidence" value="ECO:0007669"/>
    <property type="project" value="InterPro"/>
</dbReference>
<gene>
    <name evidence="2" type="ORF">VW23_019835</name>
</gene>
<dbReference type="Proteomes" id="UP000095463">
    <property type="component" value="Unassembled WGS sequence"/>
</dbReference>
<dbReference type="Pfam" id="PF03358">
    <property type="entry name" value="FMN_red"/>
    <property type="match status" value="1"/>
</dbReference>
<dbReference type="InterPro" id="IPR005025">
    <property type="entry name" value="FMN_Rdtase-like_dom"/>
</dbReference>
<evidence type="ECO:0000313" key="3">
    <source>
        <dbReference type="Proteomes" id="UP000095463"/>
    </source>
</evidence>
<proteinExistence type="predicted"/>
<dbReference type="InterPro" id="IPR050712">
    <property type="entry name" value="NAD(P)H-dep_reductase"/>
</dbReference>
<dbReference type="EMBL" id="LAJE02000189">
    <property type="protein sequence ID" value="OEO30721.1"/>
    <property type="molecule type" value="Genomic_DNA"/>
</dbReference>
<reference evidence="2 3" key="1">
    <citation type="journal article" date="2015" name="Genome Announc.">
        <title>Genome Assemblies of Three Soil-Associated Devosia species: D. insulae, D. limi, and D. soli.</title>
        <authorList>
            <person name="Hassan Y.I."/>
            <person name="Lepp D."/>
            <person name="Zhou T."/>
        </authorList>
    </citation>
    <scope>NUCLEOTIDE SEQUENCE [LARGE SCALE GENOMIC DNA]</scope>
    <source>
        <strain evidence="2 3">DS-56</strain>
    </source>
</reference>
<evidence type="ECO:0000259" key="1">
    <source>
        <dbReference type="Pfam" id="PF03358"/>
    </source>
</evidence>
<dbReference type="OrthoDB" id="9812295at2"/>
<dbReference type="SUPFAM" id="SSF52218">
    <property type="entry name" value="Flavoproteins"/>
    <property type="match status" value="1"/>
</dbReference>
<accession>A0A1E5XQ64</accession>
<comment type="caution">
    <text evidence="2">The sequence shown here is derived from an EMBL/GenBank/DDBJ whole genome shotgun (WGS) entry which is preliminary data.</text>
</comment>
<name>A0A1E5XQ64_9HYPH</name>
<protein>
    <submittedName>
        <fullName evidence="2">FMN reductase</fullName>
    </submittedName>
</protein>
<dbReference type="InterPro" id="IPR029039">
    <property type="entry name" value="Flavoprotein-like_sf"/>
</dbReference>
<dbReference type="PANTHER" id="PTHR30543:SF21">
    <property type="entry name" value="NAD(P)H-DEPENDENT FMN REDUCTASE LOT6"/>
    <property type="match status" value="1"/>
</dbReference>
<dbReference type="AlphaFoldDB" id="A0A1E5XQ64"/>
<sequence length="209" mass="23413">MDNPRIAVIISSTRATRFGEIPARWIYELALARGDMELELIDLRDYPMPFFDEPASNAWVPARNETALRWQRKVAQFDGYIFVTAEYNRGIPAVLKNALDYSYPEWNRKAAAFLGYGSVGGARAVEQLRLNCVELQMAPTRTGVHIQGADFFDALQNGRNLDAIPYITENATVMLDELYWWASVLSAGRAASSEFSAPRLRGADDTLVA</sequence>
<dbReference type="RefSeq" id="WP_069910068.1">
    <property type="nucleotide sequence ID" value="NZ_LAJE02000189.1"/>
</dbReference>